<feature type="non-terminal residue" evidence="1">
    <location>
        <position position="111"/>
    </location>
</feature>
<evidence type="ECO:0000313" key="1">
    <source>
        <dbReference type="EMBL" id="KAG5666074.1"/>
    </source>
</evidence>
<sequence>MPPSANPVVIPQTVAQMLQNPEQLRKWKKDNPGSEKIKTYIFHHTELQSDILCSQCEEDVSTKEGNIKVKGKRIDGQTNLIWCINCDEVDHLVCLEEDGEFTDKDAPYICS</sequence>
<keyword evidence="2" id="KW-1185">Reference proteome</keyword>
<dbReference type="Proteomes" id="UP001107558">
    <property type="component" value="Unassembled WGS sequence"/>
</dbReference>
<proteinExistence type="predicted"/>
<name>A0A9J6B8L4_POLVA</name>
<dbReference type="OrthoDB" id="787137at2759"/>
<evidence type="ECO:0000313" key="2">
    <source>
        <dbReference type="Proteomes" id="UP001107558"/>
    </source>
</evidence>
<reference evidence="1" key="1">
    <citation type="submission" date="2021-03" db="EMBL/GenBank/DDBJ databases">
        <title>Chromosome level genome of the anhydrobiotic midge Polypedilum vanderplanki.</title>
        <authorList>
            <person name="Yoshida Y."/>
            <person name="Kikawada T."/>
            <person name="Gusev O."/>
        </authorList>
    </citation>
    <scope>NUCLEOTIDE SEQUENCE</scope>
    <source>
        <strain evidence="1">NIAS01</strain>
        <tissue evidence="1">Whole body or cell culture</tissue>
    </source>
</reference>
<protein>
    <submittedName>
        <fullName evidence="1">Uncharacterized protein</fullName>
    </submittedName>
</protein>
<comment type="caution">
    <text evidence="1">The sequence shown here is derived from an EMBL/GenBank/DDBJ whole genome shotgun (WGS) entry which is preliminary data.</text>
</comment>
<gene>
    <name evidence="1" type="ORF">PVAND_017764</name>
</gene>
<organism evidence="1 2">
    <name type="scientific">Polypedilum vanderplanki</name>
    <name type="common">Sleeping chironomid midge</name>
    <dbReference type="NCBI Taxonomy" id="319348"/>
    <lineage>
        <taxon>Eukaryota</taxon>
        <taxon>Metazoa</taxon>
        <taxon>Ecdysozoa</taxon>
        <taxon>Arthropoda</taxon>
        <taxon>Hexapoda</taxon>
        <taxon>Insecta</taxon>
        <taxon>Pterygota</taxon>
        <taxon>Neoptera</taxon>
        <taxon>Endopterygota</taxon>
        <taxon>Diptera</taxon>
        <taxon>Nematocera</taxon>
        <taxon>Chironomoidea</taxon>
        <taxon>Chironomidae</taxon>
        <taxon>Chironominae</taxon>
        <taxon>Polypedilum</taxon>
        <taxon>Polypedilum</taxon>
    </lineage>
</organism>
<dbReference type="AlphaFoldDB" id="A0A9J6B8L4"/>
<accession>A0A9J6B8L4</accession>
<dbReference type="EMBL" id="JADBJN010000221">
    <property type="protein sequence ID" value="KAG5666074.1"/>
    <property type="molecule type" value="Genomic_DNA"/>
</dbReference>